<keyword evidence="1" id="KW-0378">Hydrolase</keyword>
<organism evidence="1 2">
    <name type="scientific">Leucogyrophana mollusca</name>
    <dbReference type="NCBI Taxonomy" id="85980"/>
    <lineage>
        <taxon>Eukaryota</taxon>
        <taxon>Fungi</taxon>
        <taxon>Dikarya</taxon>
        <taxon>Basidiomycota</taxon>
        <taxon>Agaricomycotina</taxon>
        <taxon>Agaricomycetes</taxon>
        <taxon>Agaricomycetidae</taxon>
        <taxon>Boletales</taxon>
        <taxon>Boletales incertae sedis</taxon>
        <taxon>Leucogyrophana</taxon>
    </lineage>
</organism>
<comment type="caution">
    <text evidence="1">The sequence shown here is derived from an EMBL/GenBank/DDBJ whole genome shotgun (WGS) entry which is preliminary data.</text>
</comment>
<gene>
    <name evidence="1" type="ORF">BV22DRAFT_1023991</name>
</gene>
<name>A0ACB8AZW6_9AGAM</name>
<dbReference type="EMBL" id="MU266732">
    <property type="protein sequence ID" value="KAH7918800.1"/>
    <property type="molecule type" value="Genomic_DNA"/>
</dbReference>
<feature type="non-terminal residue" evidence="1">
    <location>
        <position position="408"/>
    </location>
</feature>
<reference evidence="1" key="1">
    <citation type="journal article" date="2021" name="New Phytol.">
        <title>Evolutionary innovations through gain and loss of genes in the ectomycorrhizal Boletales.</title>
        <authorList>
            <person name="Wu G."/>
            <person name="Miyauchi S."/>
            <person name="Morin E."/>
            <person name="Kuo A."/>
            <person name="Drula E."/>
            <person name="Varga T."/>
            <person name="Kohler A."/>
            <person name="Feng B."/>
            <person name="Cao Y."/>
            <person name="Lipzen A."/>
            <person name="Daum C."/>
            <person name="Hundley H."/>
            <person name="Pangilinan J."/>
            <person name="Johnson J."/>
            <person name="Barry K."/>
            <person name="LaButti K."/>
            <person name="Ng V."/>
            <person name="Ahrendt S."/>
            <person name="Min B."/>
            <person name="Choi I.G."/>
            <person name="Park H."/>
            <person name="Plett J.M."/>
            <person name="Magnuson J."/>
            <person name="Spatafora J.W."/>
            <person name="Nagy L.G."/>
            <person name="Henrissat B."/>
            <person name="Grigoriev I.V."/>
            <person name="Yang Z.L."/>
            <person name="Xu J."/>
            <person name="Martin F.M."/>
        </authorList>
    </citation>
    <scope>NUCLEOTIDE SEQUENCE</scope>
    <source>
        <strain evidence="1">KUC20120723A-06</strain>
    </source>
</reference>
<evidence type="ECO:0000313" key="2">
    <source>
        <dbReference type="Proteomes" id="UP000790709"/>
    </source>
</evidence>
<protein>
    <submittedName>
        <fullName evidence="1">P-loop containing nucleoside triphosphate hydrolase protein</fullName>
    </submittedName>
</protein>
<proteinExistence type="predicted"/>
<accession>A0ACB8AZW6</accession>
<sequence length="408" mass="45192">MKEQLGGREPRDFQVEIVQCQEERRDALCHAATGLGKTAVAAGPYALPENQGRVTIMVSPLIGLQDEMAQTFRQEYKVASVAVNSGQGGCTMKLMKEITNGLYQIVLISPEMLLSRRFLDNVIRDPGFASRVYSVVIDEAHCISHWGASFRKKYSAIGTIRVFLPRSVPFIALSASLTDRVSKDITHKLQFTRAGYLHKNIGNDRSNVSIVVRAIHNTMNSFTDLDFLIPNQVTDPGTIKKTWIYVDNIAVGGDIIDHIRTHLPEHLHGIIRPYNAVLGHEYRSEAMKEFRAGNIRILVCTDAAGMGCNVSDIDIVVQWKLPAKMSSFVQRAGRAARGPGRMGLAILLVEPTAYTVRLENEVNIELTKAAGSTRGKGKARQGAKKGRARGSRKEEKEYATQRGRYRGS</sequence>
<keyword evidence="2" id="KW-1185">Reference proteome</keyword>
<dbReference type="Proteomes" id="UP000790709">
    <property type="component" value="Unassembled WGS sequence"/>
</dbReference>
<evidence type="ECO:0000313" key="1">
    <source>
        <dbReference type="EMBL" id="KAH7918800.1"/>
    </source>
</evidence>